<keyword evidence="2" id="KW-1185">Reference proteome</keyword>
<reference evidence="1 2" key="1">
    <citation type="submission" date="2022-02" db="EMBL/GenBank/DDBJ databases">
        <title>Draft genome sequence of Mezorhizobium retamae strain IRAMC:0171 isolated from Retama raetam nodules.</title>
        <authorList>
            <person name="Bengaied R."/>
            <person name="Sbissi I."/>
            <person name="Huber K."/>
            <person name="Ghodbane F."/>
            <person name="Nouioui I."/>
            <person name="Tarhouni M."/>
            <person name="Gtari M."/>
        </authorList>
    </citation>
    <scope>NUCLEOTIDE SEQUENCE [LARGE SCALE GENOMIC DNA]</scope>
    <source>
        <strain evidence="1 2">IRAMC:0171</strain>
    </source>
</reference>
<accession>A0ABS9QN41</accession>
<dbReference type="RefSeq" id="WP_239369521.1">
    <property type="nucleotide sequence ID" value="NZ_JAKREW010000032.1"/>
</dbReference>
<evidence type="ECO:0000313" key="1">
    <source>
        <dbReference type="EMBL" id="MCG7508004.1"/>
    </source>
</evidence>
<protein>
    <submittedName>
        <fullName evidence="1">Uncharacterized protein</fullName>
    </submittedName>
</protein>
<comment type="caution">
    <text evidence="1">The sequence shown here is derived from an EMBL/GenBank/DDBJ whole genome shotgun (WGS) entry which is preliminary data.</text>
</comment>
<gene>
    <name evidence="1" type="ORF">L4923_23465</name>
</gene>
<dbReference type="EMBL" id="JAKREW010000032">
    <property type="protein sequence ID" value="MCG7508004.1"/>
    <property type="molecule type" value="Genomic_DNA"/>
</dbReference>
<dbReference type="Proteomes" id="UP001201701">
    <property type="component" value="Unassembled WGS sequence"/>
</dbReference>
<evidence type="ECO:0000313" key="2">
    <source>
        <dbReference type="Proteomes" id="UP001201701"/>
    </source>
</evidence>
<proteinExistence type="predicted"/>
<name>A0ABS9QN41_9HYPH</name>
<organism evidence="1 2">
    <name type="scientific">Mesorhizobium retamae</name>
    <dbReference type="NCBI Taxonomy" id="2912854"/>
    <lineage>
        <taxon>Bacteria</taxon>
        <taxon>Pseudomonadati</taxon>
        <taxon>Pseudomonadota</taxon>
        <taxon>Alphaproteobacteria</taxon>
        <taxon>Hyphomicrobiales</taxon>
        <taxon>Phyllobacteriaceae</taxon>
        <taxon>Mesorhizobium</taxon>
    </lineage>
</organism>
<sequence length="66" mass="7247">MAKEPLIKKPQYRPNEVAYDADCQQALADHVDRLLDDSEAAGWDRAKAASALMYLSAKRLKAGSPS</sequence>